<dbReference type="EMBL" id="MU825873">
    <property type="protein sequence ID" value="KAJ7387758.1"/>
    <property type="molecule type" value="Genomic_DNA"/>
</dbReference>
<name>A0A9W9ZVE6_9CNID</name>
<proteinExistence type="predicted"/>
<dbReference type="SUPFAM" id="SSF53850">
    <property type="entry name" value="Periplasmic binding protein-like II"/>
    <property type="match status" value="1"/>
</dbReference>
<dbReference type="AlphaFoldDB" id="A0A9W9ZVE6"/>
<reference evidence="2" key="1">
    <citation type="submission" date="2023-01" db="EMBL/GenBank/DDBJ databases">
        <title>Genome assembly of the deep-sea coral Lophelia pertusa.</title>
        <authorList>
            <person name="Herrera S."/>
            <person name="Cordes E."/>
        </authorList>
    </citation>
    <scope>NUCLEOTIDE SEQUENCE</scope>
    <source>
        <strain evidence="2">USNM1676648</strain>
        <tissue evidence="2">Polyp</tissue>
    </source>
</reference>
<protein>
    <submittedName>
        <fullName evidence="2">Positive regulation of extracellular matrix disassembly</fullName>
    </submittedName>
</protein>
<dbReference type="InterPro" id="IPR001156">
    <property type="entry name" value="Transferrin-like_dom"/>
</dbReference>
<feature type="domain" description="Transferrin-like" evidence="1">
    <location>
        <begin position="39"/>
        <end position="109"/>
    </location>
</feature>
<dbReference type="OrthoDB" id="8957365at2759"/>
<dbReference type="Proteomes" id="UP001163046">
    <property type="component" value="Unassembled WGS sequence"/>
</dbReference>
<comment type="caution">
    <text evidence="2">The sequence shown here is derived from an EMBL/GenBank/DDBJ whole genome shotgun (WGS) entry which is preliminary data.</text>
</comment>
<keyword evidence="3" id="KW-1185">Reference proteome</keyword>
<gene>
    <name evidence="2" type="primary">MFI2_3</name>
    <name evidence="2" type="ORF">OS493_001101</name>
</gene>
<accession>A0A9W9ZVE6</accession>
<evidence type="ECO:0000313" key="3">
    <source>
        <dbReference type="Proteomes" id="UP001163046"/>
    </source>
</evidence>
<organism evidence="2 3">
    <name type="scientific">Desmophyllum pertusum</name>
    <dbReference type="NCBI Taxonomy" id="174260"/>
    <lineage>
        <taxon>Eukaryota</taxon>
        <taxon>Metazoa</taxon>
        <taxon>Cnidaria</taxon>
        <taxon>Anthozoa</taxon>
        <taxon>Hexacorallia</taxon>
        <taxon>Scleractinia</taxon>
        <taxon>Caryophylliina</taxon>
        <taxon>Caryophylliidae</taxon>
        <taxon>Desmophyllum</taxon>
    </lineage>
</organism>
<evidence type="ECO:0000313" key="2">
    <source>
        <dbReference type="EMBL" id="KAJ7387758.1"/>
    </source>
</evidence>
<dbReference type="Pfam" id="PF00405">
    <property type="entry name" value="Transferrin"/>
    <property type="match status" value="1"/>
</dbReference>
<dbReference type="Gene3D" id="3.40.190.10">
    <property type="entry name" value="Periplasmic binding protein-like II"/>
    <property type="match status" value="1"/>
</dbReference>
<sequence length="120" mass="13822">MARLKGVRLREVQINWPARGLPPSCCSFSCRNDKEWKQQQANYVKILMKVSDEYGVKQNDSAIFQLFNSKKYGGKDLMFKDSTIKLGDVSQKTYQKLLGDLYMKDLEALDDCVFANRGKQ</sequence>
<evidence type="ECO:0000259" key="1">
    <source>
        <dbReference type="Pfam" id="PF00405"/>
    </source>
</evidence>